<dbReference type="GO" id="GO:0000428">
    <property type="term" value="C:DNA-directed RNA polymerase complex"/>
    <property type="evidence" value="ECO:0007669"/>
    <property type="project" value="UniProtKB-KW"/>
</dbReference>
<evidence type="ECO:0000313" key="3">
    <source>
        <dbReference type="Proteomes" id="UP000236291"/>
    </source>
</evidence>
<reference evidence="2 3" key="1">
    <citation type="journal article" date="2014" name="Am. J. Bot.">
        <title>Genome assembly and annotation for red clover (Trifolium pratense; Fabaceae).</title>
        <authorList>
            <person name="Istvanek J."/>
            <person name="Jaros M."/>
            <person name="Krenek A."/>
            <person name="Repkova J."/>
        </authorList>
    </citation>
    <scope>NUCLEOTIDE SEQUENCE [LARGE SCALE GENOMIC DNA]</scope>
    <source>
        <strain evidence="3">cv. Tatra</strain>
        <tissue evidence="2">Young leaves</tissue>
    </source>
</reference>
<organism evidence="2 3">
    <name type="scientific">Trifolium pratense</name>
    <name type="common">Red clover</name>
    <dbReference type="NCBI Taxonomy" id="57577"/>
    <lineage>
        <taxon>Eukaryota</taxon>
        <taxon>Viridiplantae</taxon>
        <taxon>Streptophyta</taxon>
        <taxon>Embryophyta</taxon>
        <taxon>Tracheophyta</taxon>
        <taxon>Spermatophyta</taxon>
        <taxon>Magnoliopsida</taxon>
        <taxon>eudicotyledons</taxon>
        <taxon>Gunneridae</taxon>
        <taxon>Pentapetalae</taxon>
        <taxon>rosids</taxon>
        <taxon>fabids</taxon>
        <taxon>Fabales</taxon>
        <taxon>Fabaceae</taxon>
        <taxon>Papilionoideae</taxon>
        <taxon>50 kb inversion clade</taxon>
        <taxon>NPAAA clade</taxon>
        <taxon>Hologalegina</taxon>
        <taxon>IRL clade</taxon>
        <taxon>Trifolieae</taxon>
        <taxon>Trifolium</taxon>
    </lineage>
</organism>
<proteinExistence type="predicted"/>
<dbReference type="Proteomes" id="UP000236291">
    <property type="component" value="Unassembled WGS sequence"/>
</dbReference>
<dbReference type="EMBL" id="ASHM01048438">
    <property type="protein sequence ID" value="PNX85308.1"/>
    <property type="molecule type" value="Genomic_DNA"/>
</dbReference>
<reference evidence="2 3" key="2">
    <citation type="journal article" date="2017" name="Front. Plant Sci.">
        <title>Gene Classification and Mining of Molecular Markers Useful in Red Clover (Trifolium pratense) Breeding.</title>
        <authorList>
            <person name="Istvanek J."/>
            <person name="Dluhosova J."/>
            <person name="Dluhos P."/>
            <person name="Patkova L."/>
            <person name="Nedelnik J."/>
            <person name="Repkova J."/>
        </authorList>
    </citation>
    <scope>NUCLEOTIDE SEQUENCE [LARGE SCALE GENOMIC DNA]</scope>
    <source>
        <strain evidence="3">cv. Tatra</strain>
        <tissue evidence="2">Young leaves</tissue>
    </source>
</reference>
<name>A0A2K3M3D8_TRIPR</name>
<feature type="region of interest" description="Disordered" evidence="1">
    <location>
        <begin position="1"/>
        <end position="20"/>
    </location>
</feature>
<feature type="non-terminal residue" evidence="2">
    <location>
        <position position="1"/>
    </location>
</feature>
<gene>
    <name evidence="2" type="ORF">L195_g041376</name>
</gene>
<dbReference type="PANTHER" id="PTHR35099:SF10">
    <property type="entry name" value="BZIP DOMAIN-CONTAINING PROTEIN"/>
    <property type="match status" value="1"/>
</dbReference>
<feature type="compositionally biased region" description="Polar residues" evidence="1">
    <location>
        <begin position="1"/>
        <end position="10"/>
    </location>
</feature>
<dbReference type="AlphaFoldDB" id="A0A2K3M3D8"/>
<keyword evidence="2" id="KW-0804">Transcription</keyword>
<evidence type="ECO:0000313" key="2">
    <source>
        <dbReference type="EMBL" id="PNX85308.1"/>
    </source>
</evidence>
<keyword evidence="2" id="KW-0240">DNA-directed RNA polymerase</keyword>
<accession>A0A2K3M3D8</accession>
<protein>
    <submittedName>
        <fullName evidence="2">DNA-directed RNA polymerase</fullName>
    </submittedName>
</protein>
<comment type="caution">
    <text evidence="2">The sequence shown here is derived from an EMBL/GenBank/DDBJ whole genome shotgun (WGS) entry which is preliminary data.</text>
</comment>
<dbReference type="PANTHER" id="PTHR35099">
    <property type="entry name" value="OS02G0182700 PROTEIN"/>
    <property type="match status" value="1"/>
</dbReference>
<sequence length="108" mass="12464">IDEQSEGNANKRSRKKRSRTELLEEEQLLLKERGNLKDKLAYMHLTVEKQRANNAGLKKIKLNLVSESENNKNKALTSLVVSGKSKPFLLPDLNLPPEEEHYDNLRLR</sequence>
<evidence type="ECO:0000256" key="1">
    <source>
        <dbReference type="SAM" id="MobiDB-lite"/>
    </source>
</evidence>